<keyword evidence="2" id="KW-1185">Reference proteome</keyword>
<sequence>MMKNKAWYERFHDELFNEYNSSGEAVAVHIVRDIVDNIDTRGKWIDVVSMDTYGAYNCDHIKFNWIIIELFPRITHPKYKPYVEIYPTDDKEIKQKKKEQNRMIREDNRYITWHASHEDIEVHRNKNHHGEKFIVLCHLYNKNRGKTRKYVQTIVRKATDPMAIWCGGEPVSDGYIPEQVTKTEPLAPSYEYRITAISKITQEQINYITQNEMELVDKICRNGKPTLDILLAASKRHQAKKK</sequence>
<dbReference type="PATRIC" id="fig|411473.3.peg.420"/>
<evidence type="ECO:0000313" key="2">
    <source>
        <dbReference type="Proteomes" id="UP000016662"/>
    </source>
</evidence>
<reference evidence="1 2" key="1">
    <citation type="submission" date="2013-07" db="EMBL/GenBank/DDBJ databases">
        <authorList>
            <person name="Weinstock G."/>
            <person name="Sodergren E."/>
            <person name="Wylie T."/>
            <person name="Fulton L."/>
            <person name="Fulton R."/>
            <person name="Fronick C."/>
            <person name="O'Laughlin M."/>
            <person name="Godfrey J."/>
            <person name="Miner T."/>
            <person name="Herter B."/>
            <person name="Appelbaum E."/>
            <person name="Cordes M."/>
            <person name="Lek S."/>
            <person name="Wollam A."/>
            <person name="Pepin K.H."/>
            <person name="Palsikar V.B."/>
            <person name="Mitreva M."/>
            <person name="Wilson R.K."/>
        </authorList>
    </citation>
    <scope>NUCLEOTIDE SEQUENCE [LARGE SCALE GENOMIC DNA]</scope>
    <source>
        <strain evidence="1 2">ATCC 27760</strain>
    </source>
</reference>
<organism evidence="1 2">
    <name type="scientific">Ruminococcus callidus ATCC 27760</name>
    <dbReference type="NCBI Taxonomy" id="411473"/>
    <lineage>
        <taxon>Bacteria</taxon>
        <taxon>Bacillati</taxon>
        <taxon>Bacillota</taxon>
        <taxon>Clostridia</taxon>
        <taxon>Eubacteriales</taxon>
        <taxon>Oscillospiraceae</taxon>
        <taxon>Ruminococcus</taxon>
    </lineage>
</organism>
<dbReference type="Proteomes" id="UP000016662">
    <property type="component" value="Unassembled WGS sequence"/>
</dbReference>
<evidence type="ECO:0000313" key="1">
    <source>
        <dbReference type="EMBL" id="ERJ97079.1"/>
    </source>
</evidence>
<gene>
    <name evidence="1" type="ORF">RUMCAL_00545</name>
</gene>
<protein>
    <submittedName>
        <fullName evidence="1">Uncharacterized protein</fullName>
    </submittedName>
</protein>
<comment type="caution">
    <text evidence="1">The sequence shown here is derived from an EMBL/GenBank/DDBJ whole genome shotgun (WGS) entry which is preliminary data.</text>
</comment>
<dbReference type="OrthoDB" id="9768630at2"/>
<dbReference type="eggNOG" id="ENOG5033IUJ">
    <property type="taxonomic scope" value="Bacteria"/>
</dbReference>
<dbReference type="STRING" id="411473.RUMCAL_00545"/>
<dbReference type="RefSeq" id="WP_021680504.1">
    <property type="nucleotide sequence ID" value="NZ_KI260294.1"/>
</dbReference>
<dbReference type="HOGENOM" id="CLU_1146525_0_0_9"/>
<dbReference type="EMBL" id="AWVF01000057">
    <property type="protein sequence ID" value="ERJ97079.1"/>
    <property type="molecule type" value="Genomic_DNA"/>
</dbReference>
<dbReference type="AlphaFoldDB" id="U2M5S5"/>
<accession>U2M5S5</accession>
<proteinExistence type="predicted"/>
<name>U2M5S5_9FIRM</name>